<dbReference type="Proteomes" id="UP000309389">
    <property type="component" value="Unassembled WGS sequence"/>
</dbReference>
<accession>A0A4T3F4B5</accession>
<dbReference type="RefSeq" id="WP_136692407.1">
    <property type="nucleotide sequence ID" value="NZ_SSHH01000001.1"/>
</dbReference>
<protein>
    <submittedName>
        <fullName evidence="1">Uncharacterized protein</fullName>
    </submittedName>
</protein>
<organism evidence="1 2">
    <name type="scientific">Alteraurantiacibacter aquimixticola</name>
    <dbReference type="NCBI Taxonomy" id="2489173"/>
    <lineage>
        <taxon>Bacteria</taxon>
        <taxon>Pseudomonadati</taxon>
        <taxon>Pseudomonadota</taxon>
        <taxon>Alphaproteobacteria</taxon>
        <taxon>Sphingomonadales</taxon>
        <taxon>Erythrobacteraceae</taxon>
        <taxon>Alteraurantiacibacter</taxon>
    </lineage>
</organism>
<evidence type="ECO:0000313" key="1">
    <source>
        <dbReference type="EMBL" id="TIX51621.1"/>
    </source>
</evidence>
<name>A0A4T3F4B5_9SPHN</name>
<dbReference type="EMBL" id="SSHH01000001">
    <property type="protein sequence ID" value="TIX51621.1"/>
    <property type="molecule type" value="Genomic_DNA"/>
</dbReference>
<evidence type="ECO:0000313" key="2">
    <source>
        <dbReference type="Proteomes" id="UP000309389"/>
    </source>
</evidence>
<comment type="caution">
    <text evidence="1">The sequence shown here is derived from an EMBL/GenBank/DDBJ whole genome shotgun (WGS) entry which is preliminary data.</text>
</comment>
<reference evidence="1 2" key="1">
    <citation type="submission" date="2019-04" db="EMBL/GenBank/DDBJ databases">
        <title>Altererythrobacter aquimixticola sp. nov., isolated from sediment of junction between the ocean and a freshwater spring.</title>
        <authorList>
            <person name="Yoon J.-H."/>
        </authorList>
    </citation>
    <scope>NUCLEOTIDE SEQUENCE [LARGE SCALE GENOMIC DNA]</scope>
    <source>
        <strain evidence="1 2">SSKS-13</strain>
    </source>
</reference>
<dbReference type="OrthoDB" id="7960540at2"/>
<proteinExistence type="predicted"/>
<gene>
    <name evidence="1" type="ORF">E5222_03990</name>
</gene>
<dbReference type="AlphaFoldDB" id="A0A4T3F4B5"/>
<sequence>MSLGETEIARVDALLAAIDAEAEPVVLEQALRQLLPDLSCSHCDASDVLEDPFRETGSVALHLLDTAGHCFRVTEAPEEATGILIARKVPA</sequence>
<keyword evidence="2" id="KW-1185">Reference proteome</keyword>